<keyword evidence="3" id="KW-1185">Reference proteome</keyword>
<reference evidence="2 3" key="1">
    <citation type="submission" date="2016-10" db="EMBL/GenBank/DDBJ databases">
        <authorList>
            <person name="de Groot N.N."/>
        </authorList>
    </citation>
    <scope>NUCLEOTIDE SEQUENCE [LARGE SCALE GENOMIC DNA]</scope>
    <source>
        <strain evidence="2 3">DSM 26000</strain>
    </source>
</reference>
<evidence type="ECO:0000313" key="2">
    <source>
        <dbReference type="EMBL" id="SFH97603.1"/>
    </source>
</evidence>
<evidence type="ECO:0000256" key="1">
    <source>
        <dbReference type="SAM" id="Phobius"/>
    </source>
</evidence>
<accession>A0A1I3EFD9</accession>
<keyword evidence="1" id="KW-0472">Membrane</keyword>
<dbReference type="EMBL" id="FOQT01000001">
    <property type="protein sequence ID" value="SFH97603.1"/>
    <property type="molecule type" value="Genomic_DNA"/>
</dbReference>
<dbReference type="Proteomes" id="UP000198931">
    <property type="component" value="Unassembled WGS sequence"/>
</dbReference>
<keyword evidence="1" id="KW-1133">Transmembrane helix</keyword>
<feature type="transmembrane region" description="Helical" evidence="1">
    <location>
        <begin position="32"/>
        <end position="52"/>
    </location>
</feature>
<organism evidence="2 3">
    <name type="scientific">Halpernia frigidisoli</name>
    <dbReference type="NCBI Taxonomy" id="1125876"/>
    <lineage>
        <taxon>Bacteria</taxon>
        <taxon>Pseudomonadati</taxon>
        <taxon>Bacteroidota</taxon>
        <taxon>Flavobacteriia</taxon>
        <taxon>Flavobacteriales</taxon>
        <taxon>Weeksellaceae</taxon>
        <taxon>Chryseobacterium group</taxon>
        <taxon>Halpernia</taxon>
    </lineage>
</organism>
<sequence length="62" mass="6686">MKLKTILYVLSLLMLFAAIALLVELPNSNRYSTISGILTSCGFGLNIAGYFMPSESTVKKAA</sequence>
<dbReference type="RefSeq" id="WP_090079039.1">
    <property type="nucleotide sequence ID" value="NZ_FOQT01000001.1"/>
</dbReference>
<dbReference type="STRING" id="1125876.SAMN05443292_1045"/>
<gene>
    <name evidence="2" type="ORF">SAMN05443292_1045</name>
</gene>
<protein>
    <submittedName>
        <fullName evidence="2">Uncharacterized protein</fullName>
    </submittedName>
</protein>
<evidence type="ECO:0000313" key="3">
    <source>
        <dbReference type="Proteomes" id="UP000198931"/>
    </source>
</evidence>
<keyword evidence="1" id="KW-0812">Transmembrane</keyword>
<proteinExistence type="predicted"/>
<name>A0A1I3EFD9_9FLAO</name>
<dbReference type="AlphaFoldDB" id="A0A1I3EFD9"/>